<reference evidence="6 7" key="1">
    <citation type="submission" date="2016-08" db="EMBL/GenBank/DDBJ databases">
        <authorList>
            <person name="Seilhamer J.J."/>
        </authorList>
    </citation>
    <scope>NUCLEOTIDE SEQUENCE [LARGE SCALE GENOMIC DNA]</scope>
    <source>
        <strain evidence="6">L21-II-0</strain>
    </source>
</reference>
<evidence type="ECO:0000256" key="3">
    <source>
        <dbReference type="ARBA" id="ARBA00022989"/>
    </source>
</evidence>
<feature type="transmembrane region" description="Helical" evidence="5">
    <location>
        <begin position="468"/>
        <end position="492"/>
    </location>
</feature>
<feature type="transmembrane region" description="Helical" evidence="5">
    <location>
        <begin position="310"/>
        <end position="328"/>
    </location>
</feature>
<name>A0A1M4MJ72_9EURY</name>
<dbReference type="InterPro" id="IPR001898">
    <property type="entry name" value="SLC13A/DASS"/>
</dbReference>
<comment type="subcellular location">
    <subcellularLocation>
        <location evidence="1">Membrane</location>
        <topology evidence="1">Multi-pass membrane protein</topology>
    </subcellularLocation>
</comment>
<dbReference type="Pfam" id="PF00939">
    <property type="entry name" value="Na_sulph_symp"/>
    <property type="match status" value="1"/>
</dbReference>
<dbReference type="NCBIfam" id="TIGR00785">
    <property type="entry name" value="dass"/>
    <property type="match status" value="1"/>
</dbReference>
<evidence type="ECO:0000256" key="5">
    <source>
        <dbReference type="SAM" id="Phobius"/>
    </source>
</evidence>
<feature type="transmembrane region" description="Helical" evidence="5">
    <location>
        <begin position="218"/>
        <end position="240"/>
    </location>
</feature>
<dbReference type="AlphaFoldDB" id="A0A1M4MJ72"/>
<dbReference type="STRING" id="118126.L21_0754"/>
<dbReference type="Proteomes" id="UP000184671">
    <property type="component" value="Unassembled WGS sequence"/>
</dbReference>
<feature type="transmembrane region" description="Helical" evidence="5">
    <location>
        <begin position="428"/>
        <end position="447"/>
    </location>
</feature>
<evidence type="ECO:0000256" key="4">
    <source>
        <dbReference type="ARBA" id="ARBA00023136"/>
    </source>
</evidence>
<dbReference type="RefSeq" id="WP_074369159.1">
    <property type="nucleotide sequence ID" value="NZ_FMID01000019.1"/>
</dbReference>
<dbReference type="GO" id="GO:0008514">
    <property type="term" value="F:organic anion transmembrane transporter activity"/>
    <property type="evidence" value="ECO:0007669"/>
    <property type="project" value="UniProtKB-ARBA"/>
</dbReference>
<evidence type="ECO:0000256" key="1">
    <source>
        <dbReference type="ARBA" id="ARBA00004141"/>
    </source>
</evidence>
<keyword evidence="3 5" id="KW-1133">Transmembrane helix</keyword>
<dbReference type="CDD" id="cd01115">
    <property type="entry name" value="SLC13_permease"/>
    <property type="match status" value="1"/>
</dbReference>
<feature type="transmembrane region" description="Helical" evidence="5">
    <location>
        <begin position="378"/>
        <end position="398"/>
    </location>
</feature>
<evidence type="ECO:0000313" key="7">
    <source>
        <dbReference type="Proteomes" id="UP000184671"/>
    </source>
</evidence>
<keyword evidence="4 5" id="KW-0472">Membrane</keyword>
<sequence length="502" mass="53907">MKKVAIIVASLLVFFAILAIPVDPTVLAPEARSVAAVTVLMILLWGTGVIPLEATALLPLVLFPALGVLSPVKVAESYGNEVIFLFLGGFIIAMSMQRWNLHRRIALHIIRIVGTSPRRLVLGFMVATAFLSMWISNTATAMMMIPIAVAIILTIIPGTDKTLENLDGKEQALARCLVISIPYAASIGGIATIIGTPPNGIFISQLATIFPDAPTIDFFTWMKFGVPFAAIFIIIAWLWLTQVPYRRMVATLPSAKGLIREELAKLGQISTGERWTLIVFALTALAWIFAQTKDIGGFVIPGLDMIFPGIKDSTIAIFGALLLFVLPVDRKEGIFTMDWEWAVKIPWGILLLFGGGIALSNGFIQSGLAVAIVESLTLIHGLPIVILVFVVALGVSLATEVSSNTAMAAVLMPIMAVTAISVEVNPVILMMTAAVCASMAFMLPVATPPNAVAYGSGYVTARDLLRSGWALDLIGVILWTFFLFTLVLWALGVPLDIPAWAL</sequence>
<dbReference type="OrthoDB" id="19068at2157"/>
<accession>A0A1M4MJ72</accession>
<feature type="transmembrane region" description="Helical" evidence="5">
    <location>
        <begin position="349"/>
        <end position="372"/>
    </location>
</feature>
<dbReference type="PANTHER" id="PTHR10283:SF82">
    <property type="entry name" value="SOLUTE CARRIER FAMILY 13 MEMBER 2"/>
    <property type="match status" value="1"/>
</dbReference>
<gene>
    <name evidence="6" type="primary">sdcS</name>
    <name evidence="6" type="ORF">L21_0754</name>
</gene>
<protein>
    <submittedName>
        <fullName evidence="6">Na(+)/dicarboxylate symporter</fullName>
    </submittedName>
</protein>
<feature type="transmembrane region" description="Helical" evidence="5">
    <location>
        <begin position="141"/>
        <end position="160"/>
    </location>
</feature>
<feature type="transmembrane region" description="Helical" evidence="5">
    <location>
        <begin position="274"/>
        <end position="290"/>
    </location>
</feature>
<evidence type="ECO:0000256" key="2">
    <source>
        <dbReference type="ARBA" id="ARBA00022692"/>
    </source>
</evidence>
<proteinExistence type="predicted"/>
<dbReference type="GO" id="GO:0005886">
    <property type="term" value="C:plasma membrane"/>
    <property type="evidence" value="ECO:0007669"/>
    <property type="project" value="TreeGrafter"/>
</dbReference>
<evidence type="ECO:0000313" key="6">
    <source>
        <dbReference type="EMBL" id="SCL74870.1"/>
    </source>
</evidence>
<dbReference type="EMBL" id="FMID01000019">
    <property type="protein sequence ID" value="SCL74870.1"/>
    <property type="molecule type" value="Genomic_DNA"/>
</dbReference>
<dbReference type="GO" id="GO:1905039">
    <property type="term" value="P:carboxylic acid transmembrane transport"/>
    <property type="evidence" value="ECO:0007669"/>
    <property type="project" value="UniProtKB-ARBA"/>
</dbReference>
<feature type="transmembrane region" description="Helical" evidence="5">
    <location>
        <begin position="78"/>
        <end position="96"/>
    </location>
</feature>
<keyword evidence="2 5" id="KW-0812">Transmembrane</keyword>
<feature type="transmembrane region" description="Helical" evidence="5">
    <location>
        <begin position="172"/>
        <end position="194"/>
    </location>
</feature>
<dbReference type="PANTHER" id="PTHR10283">
    <property type="entry name" value="SOLUTE CARRIER FAMILY 13 MEMBER"/>
    <property type="match status" value="1"/>
</dbReference>
<organism evidence="6 7">
    <name type="scientific">Methanoculleus chikugoensis</name>
    <dbReference type="NCBI Taxonomy" id="118126"/>
    <lineage>
        <taxon>Archaea</taxon>
        <taxon>Methanobacteriati</taxon>
        <taxon>Methanobacteriota</taxon>
        <taxon>Stenosarchaea group</taxon>
        <taxon>Methanomicrobia</taxon>
        <taxon>Methanomicrobiales</taxon>
        <taxon>Methanomicrobiaceae</taxon>
        <taxon>Methanoculleus</taxon>
    </lineage>
</organism>